<protein>
    <submittedName>
        <fullName evidence="1">Uncharacterized protein</fullName>
    </submittedName>
</protein>
<evidence type="ECO:0000313" key="2">
    <source>
        <dbReference type="Proteomes" id="UP000092154"/>
    </source>
</evidence>
<gene>
    <name evidence="1" type="ORF">K503DRAFT_132789</name>
</gene>
<reference evidence="1 2" key="1">
    <citation type="submission" date="2016-06" db="EMBL/GenBank/DDBJ databases">
        <title>Comparative genomics of the ectomycorrhizal sister species Rhizopogon vinicolor and Rhizopogon vesiculosus (Basidiomycota: Boletales) reveals a divergence of the mating type B locus.</title>
        <authorList>
            <consortium name="DOE Joint Genome Institute"/>
            <person name="Mujic A.B."/>
            <person name="Kuo A."/>
            <person name="Tritt A."/>
            <person name="Lipzen A."/>
            <person name="Chen C."/>
            <person name="Johnson J."/>
            <person name="Sharma A."/>
            <person name="Barry K."/>
            <person name="Grigoriev I.V."/>
            <person name="Spatafora J.W."/>
        </authorList>
    </citation>
    <scope>NUCLEOTIDE SEQUENCE [LARGE SCALE GENOMIC DNA]</scope>
    <source>
        <strain evidence="1 2">AM-OR11-026</strain>
    </source>
</reference>
<evidence type="ECO:0000313" key="1">
    <source>
        <dbReference type="EMBL" id="OAX38834.1"/>
    </source>
</evidence>
<sequence length="77" mass="7650">MVHGSIDLQILGSIRVAPSDFVSMLRSLSGTDMPVAGEDDGKGIPDDGGIVAVLRGGREAGASGGGTNPGLCCARPI</sequence>
<dbReference type="Proteomes" id="UP000092154">
    <property type="component" value="Unassembled WGS sequence"/>
</dbReference>
<accession>A0A1B7N1X5</accession>
<dbReference type="AlphaFoldDB" id="A0A1B7N1X5"/>
<keyword evidence="2" id="KW-1185">Reference proteome</keyword>
<dbReference type="EMBL" id="KV448275">
    <property type="protein sequence ID" value="OAX38834.1"/>
    <property type="molecule type" value="Genomic_DNA"/>
</dbReference>
<dbReference type="InParanoid" id="A0A1B7N1X5"/>
<name>A0A1B7N1X5_9AGAM</name>
<proteinExistence type="predicted"/>
<organism evidence="1 2">
    <name type="scientific">Rhizopogon vinicolor AM-OR11-026</name>
    <dbReference type="NCBI Taxonomy" id="1314800"/>
    <lineage>
        <taxon>Eukaryota</taxon>
        <taxon>Fungi</taxon>
        <taxon>Dikarya</taxon>
        <taxon>Basidiomycota</taxon>
        <taxon>Agaricomycotina</taxon>
        <taxon>Agaricomycetes</taxon>
        <taxon>Agaricomycetidae</taxon>
        <taxon>Boletales</taxon>
        <taxon>Suillineae</taxon>
        <taxon>Rhizopogonaceae</taxon>
        <taxon>Rhizopogon</taxon>
    </lineage>
</organism>